<dbReference type="STRING" id="49390.A0A068U8N8"/>
<proteinExistence type="predicted"/>
<evidence type="ECO:0000256" key="1">
    <source>
        <dbReference type="ARBA" id="ARBA00022821"/>
    </source>
</evidence>
<dbReference type="GO" id="GO:0006952">
    <property type="term" value="P:defense response"/>
    <property type="evidence" value="ECO:0007669"/>
    <property type="project" value="UniProtKB-KW"/>
</dbReference>
<dbReference type="InterPro" id="IPR027417">
    <property type="entry name" value="P-loop_NTPase"/>
</dbReference>
<evidence type="ECO:0000313" key="4">
    <source>
        <dbReference type="Proteomes" id="UP000295252"/>
    </source>
</evidence>
<reference evidence="4" key="1">
    <citation type="journal article" date="2014" name="Science">
        <title>The coffee genome provides insight into the convergent evolution of caffeine biosynthesis.</title>
        <authorList>
            <person name="Denoeud F."/>
            <person name="Carretero-Paulet L."/>
            <person name="Dereeper A."/>
            <person name="Droc G."/>
            <person name="Guyot R."/>
            <person name="Pietrella M."/>
            <person name="Zheng C."/>
            <person name="Alberti A."/>
            <person name="Anthony F."/>
            <person name="Aprea G."/>
            <person name="Aury J.M."/>
            <person name="Bento P."/>
            <person name="Bernard M."/>
            <person name="Bocs S."/>
            <person name="Campa C."/>
            <person name="Cenci A."/>
            <person name="Combes M.C."/>
            <person name="Crouzillat D."/>
            <person name="Da Silva C."/>
            <person name="Daddiego L."/>
            <person name="De Bellis F."/>
            <person name="Dussert S."/>
            <person name="Garsmeur O."/>
            <person name="Gayraud T."/>
            <person name="Guignon V."/>
            <person name="Jahn K."/>
            <person name="Jamilloux V."/>
            <person name="Joet T."/>
            <person name="Labadie K."/>
            <person name="Lan T."/>
            <person name="Leclercq J."/>
            <person name="Lepelley M."/>
            <person name="Leroy T."/>
            <person name="Li L.T."/>
            <person name="Librado P."/>
            <person name="Lopez L."/>
            <person name="Munoz A."/>
            <person name="Noel B."/>
            <person name="Pallavicini A."/>
            <person name="Perrotta G."/>
            <person name="Poncet V."/>
            <person name="Pot D."/>
            <person name="Priyono X."/>
            <person name="Rigoreau M."/>
            <person name="Rouard M."/>
            <person name="Rozas J."/>
            <person name="Tranchant-Dubreuil C."/>
            <person name="VanBuren R."/>
            <person name="Zhang Q."/>
            <person name="Andrade A.C."/>
            <person name="Argout X."/>
            <person name="Bertrand B."/>
            <person name="de Kochko A."/>
            <person name="Graziosi G."/>
            <person name="Henry R.J."/>
            <person name="Jayarama X."/>
            <person name="Ming R."/>
            <person name="Nagai C."/>
            <person name="Rounsley S."/>
            <person name="Sankoff D."/>
            <person name="Giuliano G."/>
            <person name="Albert V.A."/>
            <person name="Wincker P."/>
            <person name="Lashermes P."/>
        </authorList>
    </citation>
    <scope>NUCLEOTIDE SEQUENCE [LARGE SCALE GENOMIC DNA]</scope>
    <source>
        <strain evidence="4">cv. DH200-94</strain>
    </source>
</reference>
<name>A0A068U8N8_COFCA</name>
<dbReference type="PANTHER" id="PTHR36766:SF47">
    <property type="entry name" value="NB-ARC DOMAIN-CONTAINING PROTEIN"/>
    <property type="match status" value="1"/>
</dbReference>
<sequence>MGGQGKTTLAQLVLKNESIMKYFDEKFWVCVSDNFRVERLLNHMLQSLGEKNAETTTREAFRMYKPKKLYVVDHLYCIFDKNKINIIQRIQITCMFIFLT</sequence>
<evidence type="ECO:0000313" key="3">
    <source>
        <dbReference type="EMBL" id="CDP04657.1"/>
    </source>
</evidence>
<dbReference type="SUPFAM" id="SSF52540">
    <property type="entry name" value="P-loop containing nucleoside triphosphate hydrolases"/>
    <property type="match status" value="1"/>
</dbReference>
<dbReference type="AlphaFoldDB" id="A0A068U8N8"/>
<evidence type="ECO:0000259" key="2">
    <source>
        <dbReference type="Pfam" id="PF00931"/>
    </source>
</evidence>
<protein>
    <recommendedName>
        <fullName evidence="2">NB-ARC domain-containing protein</fullName>
    </recommendedName>
</protein>
<dbReference type="InParanoid" id="A0A068U8N8"/>
<organism evidence="3 4">
    <name type="scientific">Coffea canephora</name>
    <name type="common">Robusta coffee</name>
    <dbReference type="NCBI Taxonomy" id="49390"/>
    <lineage>
        <taxon>Eukaryota</taxon>
        <taxon>Viridiplantae</taxon>
        <taxon>Streptophyta</taxon>
        <taxon>Embryophyta</taxon>
        <taxon>Tracheophyta</taxon>
        <taxon>Spermatophyta</taxon>
        <taxon>Magnoliopsida</taxon>
        <taxon>eudicotyledons</taxon>
        <taxon>Gunneridae</taxon>
        <taxon>Pentapetalae</taxon>
        <taxon>asterids</taxon>
        <taxon>lamiids</taxon>
        <taxon>Gentianales</taxon>
        <taxon>Rubiaceae</taxon>
        <taxon>Ixoroideae</taxon>
        <taxon>Gardenieae complex</taxon>
        <taxon>Bertiereae - Coffeeae clade</taxon>
        <taxon>Coffeeae</taxon>
        <taxon>Coffea</taxon>
    </lineage>
</organism>
<dbReference type="Proteomes" id="UP000295252">
    <property type="component" value="Chromosome IX"/>
</dbReference>
<gene>
    <name evidence="3" type="ORF">GSCOC_T00018690001</name>
</gene>
<keyword evidence="4" id="KW-1185">Reference proteome</keyword>
<accession>A0A068U8N8</accession>
<dbReference type="PANTHER" id="PTHR36766">
    <property type="entry name" value="PLANT BROAD-SPECTRUM MILDEW RESISTANCE PROTEIN RPW8"/>
    <property type="match status" value="1"/>
</dbReference>
<feature type="domain" description="NB-ARC" evidence="2">
    <location>
        <begin position="1"/>
        <end position="60"/>
    </location>
</feature>
<dbReference type="InterPro" id="IPR002182">
    <property type="entry name" value="NB-ARC"/>
</dbReference>
<dbReference type="Gramene" id="CDP04657">
    <property type="protein sequence ID" value="CDP04657"/>
    <property type="gene ID" value="GSCOC_T00018690001"/>
</dbReference>
<dbReference type="PhylomeDB" id="A0A068U8N8"/>
<keyword evidence="1" id="KW-0611">Plant defense</keyword>
<dbReference type="Pfam" id="PF00931">
    <property type="entry name" value="NB-ARC"/>
    <property type="match status" value="1"/>
</dbReference>
<dbReference type="Gene3D" id="3.40.50.300">
    <property type="entry name" value="P-loop containing nucleotide triphosphate hydrolases"/>
    <property type="match status" value="1"/>
</dbReference>
<dbReference type="EMBL" id="HG739097">
    <property type="protein sequence ID" value="CDP04657.1"/>
    <property type="molecule type" value="Genomic_DNA"/>
</dbReference>
<dbReference type="GO" id="GO:0043531">
    <property type="term" value="F:ADP binding"/>
    <property type="evidence" value="ECO:0007669"/>
    <property type="project" value="InterPro"/>
</dbReference>